<name>A0A9W9N538_9EURO</name>
<evidence type="ECO:0000313" key="1">
    <source>
        <dbReference type="EMBL" id="KAJ5213385.1"/>
    </source>
</evidence>
<dbReference type="Proteomes" id="UP001150942">
    <property type="component" value="Unassembled WGS sequence"/>
</dbReference>
<organism evidence="1 2">
    <name type="scientific">Penicillium cf. viridicatum</name>
    <dbReference type="NCBI Taxonomy" id="2972119"/>
    <lineage>
        <taxon>Eukaryota</taxon>
        <taxon>Fungi</taxon>
        <taxon>Dikarya</taxon>
        <taxon>Ascomycota</taxon>
        <taxon>Pezizomycotina</taxon>
        <taxon>Eurotiomycetes</taxon>
        <taxon>Eurotiomycetidae</taxon>
        <taxon>Eurotiales</taxon>
        <taxon>Aspergillaceae</taxon>
        <taxon>Penicillium</taxon>
    </lineage>
</organism>
<protein>
    <submittedName>
        <fullName evidence="1">Uncharacterized protein</fullName>
    </submittedName>
</protein>
<comment type="caution">
    <text evidence="1">The sequence shown here is derived from an EMBL/GenBank/DDBJ whole genome shotgun (WGS) entry which is preliminary data.</text>
</comment>
<sequence length="69" mass="7607">MSAPRPEPLPLPEQRHIARSLTGGGFLSWTYGAVTDDKDLVRILLLVFYDAIPSEDDVVSKAAEHSIGW</sequence>
<accession>A0A9W9N538</accession>
<evidence type="ECO:0000313" key="2">
    <source>
        <dbReference type="Proteomes" id="UP001150942"/>
    </source>
</evidence>
<dbReference type="EMBL" id="JAPQKQ010000001">
    <property type="protein sequence ID" value="KAJ5213385.1"/>
    <property type="molecule type" value="Genomic_DNA"/>
</dbReference>
<dbReference type="OrthoDB" id="2021138at2759"/>
<dbReference type="AlphaFoldDB" id="A0A9W9N538"/>
<proteinExistence type="predicted"/>
<gene>
    <name evidence="1" type="ORF">N7449_000554</name>
</gene>
<reference evidence="1" key="2">
    <citation type="journal article" date="2023" name="IMA Fungus">
        <title>Comparative genomic study of the Penicillium genus elucidates a diverse pangenome and 15 lateral gene transfer events.</title>
        <authorList>
            <person name="Petersen C."/>
            <person name="Sorensen T."/>
            <person name="Nielsen M.R."/>
            <person name="Sondergaard T.E."/>
            <person name="Sorensen J.L."/>
            <person name="Fitzpatrick D.A."/>
            <person name="Frisvad J.C."/>
            <person name="Nielsen K.L."/>
        </authorList>
    </citation>
    <scope>NUCLEOTIDE SEQUENCE</scope>
    <source>
        <strain evidence="1">IBT 20477</strain>
    </source>
</reference>
<keyword evidence="2" id="KW-1185">Reference proteome</keyword>
<reference evidence="1" key="1">
    <citation type="submission" date="2022-11" db="EMBL/GenBank/DDBJ databases">
        <authorList>
            <person name="Petersen C."/>
        </authorList>
    </citation>
    <scope>NUCLEOTIDE SEQUENCE</scope>
    <source>
        <strain evidence="1">IBT 20477</strain>
    </source>
</reference>